<comment type="caution">
    <text evidence="1">The sequence shown here is derived from an EMBL/GenBank/DDBJ whole genome shotgun (WGS) entry which is preliminary data.</text>
</comment>
<evidence type="ECO:0000313" key="2">
    <source>
        <dbReference type="Proteomes" id="UP000245638"/>
    </source>
</evidence>
<dbReference type="OMA" id="CPCIISI"/>
<dbReference type="AlphaFoldDB" id="A0A2T9X261"/>
<protein>
    <submittedName>
        <fullName evidence="1">Uncharacterized protein</fullName>
    </submittedName>
</protein>
<reference evidence="1 2" key="1">
    <citation type="journal article" date="2015" name="Appl. Environ. Microbiol.">
        <title>Nanoarchaeota, Their Sulfolobales Host, and Nanoarchaeota Virus Distribution across Yellowstone National Park Hot Springs.</title>
        <authorList>
            <person name="Munson-McGee J.H."/>
            <person name="Field E.K."/>
            <person name="Bateson M."/>
            <person name="Rooney C."/>
            <person name="Stepanauskas R."/>
            <person name="Young M.J."/>
        </authorList>
    </citation>
    <scope>NUCLEOTIDE SEQUENCE [LARGE SCALE GENOMIC DNA]</scope>
    <source>
        <strain evidence="1">SCGC AC-742_N10</strain>
    </source>
</reference>
<proteinExistence type="predicted"/>
<evidence type="ECO:0000313" key="1">
    <source>
        <dbReference type="EMBL" id="PVU74159.1"/>
    </source>
</evidence>
<accession>A0A2T9X261</accession>
<dbReference type="RefSeq" id="WP_013775481.1">
    <property type="nucleotide sequence ID" value="NC_015518.1"/>
</dbReference>
<gene>
    <name evidence="1" type="ORF">DDW13_08305</name>
</gene>
<organism evidence="1 2">
    <name type="scientific">Acidianus hospitalis</name>
    <dbReference type="NCBI Taxonomy" id="563177"/>
    <lineage>
        <taxon>Archaea</taxon>
        <taxon>Thermoproteota</taxon>
        <taxon>Thermoprotei</taxon>
        <taxon>Sulfolobales</taxon>
        <taxon>Sulfolobaceae</taxon>
        <taxon>Acidianus</taxon>
    </lineage>
</organism>
<dbReference type="EMBL" id="QEFD01000232">
    <property type="protein sequence ID" value="PVU74159.1"/>
    <property type="molecule type" value="Genomic_DNA"/>
</dbReference>
<name>A0A2T9X261_9CREN</name>
<dbReference type="Proteomes" id="UP000245638">
    <property type="component" value="Unassembled WGS sequence"/>
</dbReference>
<sequence>MTKSVSKLKIEGKDVIMIELRKHGIDSIMLNGEIKVGEYDGVDFVKKEVSEEKMKIAKEYSLKVKELLNLCPCIISIVYSDMLYVKFYYDSTDVIAFISQNGYTTYNKQISIDKSTEERIKDCALKFLEILGVKL</sequence>